<dbReference type="Proteomes" id="UP001139011">
    <property type="component" value="Unassembled WGS sequence"/>
</dbReference>
<dbReference type="RefSeq" id="WP_248251424.1">
    <property type="nucleotide sequence ID" value="NZ_JAIWJX010000002.1"/>
</dbReference>
<gene>
    <name evidence="2" type="ORF">LCY76_03135</name>
</gene>
<reference evidence="2" key="1">
    <citation type="submission" date="2021-09" db="EMBL/GenBank/DDBJ databases">
        <title>Genome analysis of Fictibacillus sp. KIGAM418 isolated from marine sediment.</title>
        <authorList>
            <person name="Seo M.-J."/>
            <person name="Cho E.-S."/>
            <person name="Hwang C.Y."/>
        </authorList>
    </citation>
    <scope>NUCLEOTIDE SEQUENCE</scope>
    <source>
        <strain evidence="2">KIGAM418</strain>
    </source>
</reference>
<feature type="transmembrane region" description="Helical" evidence="1">
    <location>
        <begin position="91"/>
        <end position="111"/>
    </location>
</feature>
<accession>A0A9X1X837</accession>
<feature type="transmembrane region" description="Helical" evidence="1">
    <location>
        <begin position="131"/>
        <end position="152"/>
    </location>
</feature>
<evidence type="ECO:0000313" key="2">
    <source>
        <dbReference type="EMBL" id="MCK6255618.1"/>
    </source>
</evidence>
<proteinExistence type="predicted"/>
<protein>
    <submittedName>
        <fullName evidence="2">Uncharacterized protein</fullName>
    </submittedName>
</protein>
<keyword evidence="3" id="KW-1185">Reference proteome</keyword>
<dbReference type="AlphaFoldDB" id="A0A9X1X837"/>
<sequence>MRESFHKLFWGFLLILIEIHIIAIDILPDPIGYYMVFSGLSLLKLKSPAILKAKYLALGLVFISIPTVFIQQNSVNGSTSGHIFDLSLWPIYTQVIGIIKLILVFYVFQILLDIAMKKGDQQLYATARYRFISYMAVMLIFNITLPFTMNIVGDLVTAYTVAFLLLSLLVEVMFLLLLRKYGKVLAVE</sequence>
<feature type="transmembrane region" description="Helical" evidence="1">
    <location>
        <begin position="158"/>
        <end position="178"/>
    </location>
</feature>
<organism evidence="2 3">
    <name type="scientific">Fictibacillus marinisediminis</name>
    <dbReference type="NCBI Taxonomy" id="2878389"/>
    <lineage>
        <taxon>Bacteria</taxon>
        <taxon>Bacillati</taxon>
        <taxon>Bacillota</taxon>
        <taxon>Bacilli</taxon>
        <taxon>Bacillales</taxon>
        <taxon>Fictibacillaceae</taxon>
        <taxon>Fictibacillus</taxon>
    </lineage>
</organism>
<keyword evidence="1" id="KW-0472">Membrane</keyword>
<comment type="caution">
    <text evidence="2">The sequence shown here is derived from an EMBL/GenBank/DDBJ whole genome shotgun (WGS) entry which is preliminary data.</text>
</comment>
<dbReference type="EMBL" id="JAIWJX010000002">
    <property type="protein sequence ID" value="MCK6255618.1"/>
    <property type="molecule type" value="Genomic_DNA"/>
</dbReference>
<evidence type="ECO:0000313" key="3">
    <source>
        <dbReference type="Proteomes" id="UP001139011"/>
    </source>
</evidence>
<keyword evidence="1" id="KW-1133">Transmembrane helix</keyword>
<keyword evidence="1" id="KW-0812">Transmembrane</keyword>
<feature type="transmembrane region" description="Helical" evidence="1">
    <location>
        <begin position="53"/>
        <end position="71"/>
    </location>
</feature>
<name>A0A9X1X837_9BACL</name>
<evidence type="ECO:0000256" key="1">
    <source>
        <dbReference type="SAM" id="Phobius"/>
    </source>
</evidence>